<sequence>MRSGPSRRVSPAAASRRPSANCGAAPTSTSPRPGAAHCGRTRRASRASCSASAQRPSRPRRKHAGGSDSRRPVLSASMPRASAGRPGGSRSRRTGPAAPAPTSWNGTRMSDASRHRPATRPTRILSLWLPRLSTDRTARREKASGAPPEMRPRAVVAKADNALRVVAVDRVAETRGVRVGSGLADARAAVPDLLVEEADAAGDRAFLEGLADWCGRYTPLVALDPPEGLFLDITGCAHLFADRGGGGGEARLAADLLDRLAAQGLAATAAIASTAGAAWAAARFSGPAVLAPG</sequence>
<feature type="domain" description="UmuC" evidence="3">
    <location>
        <begin position="152"/>
        <end position="282"/>
    </location>
</feature>
<reference evidence="4" key="1">
    <citation type="submission" date="2019-03" db="EMBL/GenBank/DDBJ databases">
        <title>Afifella sp. nov., isolated from activated sludge.</title>
        <authorList>
            <person name="Li Q."/>
            <person name="Liu Y."/>
        </authorList>
    </citation>
    <scope>NUCLEOTIDE SEQUENCE</scope>
    <source>
        <strain evidence="4">L72</strain>
    </source>
</reference>
<keyword evidence="5" id="KW-1185">Reference proteome</keyword>
<dbReference type="GO" id="GO:0006281">
    <property type="term" value="P:DNA repair"/>
    <property type="evidence" value="ECO:0007669"/>
    <property type="project" value="InterPro"/>
</dbReference>
<dbReference type="Pfam" id="PF00817">
    <property type="entry name" value="IMS"/>
    <property type="match status" value="1"/>
</dbReference>
<accession>A0A964T5Z7</accession>
<feature type="compositionally biased region" description="Low complexity" evidence="2">
    <location>
        <begin position="46"/>
        <end position="56"/>
    </location>
</feature>
<keyword evidence="1" id="KW-0227">DNA damage</keyword>
<dbReference type="CDD" id="cd03468">
    <property type="entry name" value="PolY_like"/>
    <property type="match status" value="1"/>
</dbReference>
<evidence type="ECO:0000256" key="2">
    <source>
        <dbReference type="SAM" id="MobiDB-lite"/>
    </source>
</evidence>
<feature type="region of interest" description="Disordered" evidence="2">
    <location>
        <begin position="1"/>
        <end position="119"/>
    </location>
</feature>
<dbReference type="EMBL" id="SPKJ01000057">
    <property type="protein sequence ID" value="MYZ49044.1"/>
    <property type="molecule type" value="Genomic_DNA"/>
</dbReference>
<dbReference type="Proteomes" id="UP000773614">
    <property type="component" value="Unassembled WGS sequence"/>
</dbReference>
<protein>
    <recommendedName>
        <fullName evidence="3">UmuC domain-containing protein</fullName>
    </recommendedName>
</protein>
<organism evidence="4 5">
    <name type="scientific">Propylenella binzhouense</name>
    <dbReference type="NCBI Taxonomy" id="2555902"/>
    <lineage>
        <taxon>Bacteria</taxon>
        <taxon>Pseudomonadati</taxon>
        <taxon>Pseudomonadota</taxon>
        <taxon>Alphaproteobacteria</taxon>
        <taxon>Hyphomicrobiales</taxon>
        <taxon>Propylenellaceae</taxon>
        <taxon>Propylenella</taxon>
    </lineage>
</organism>
<evidence type="ECO:0000313" key="5">
    <source>
        <dbReference type="Proteomes" id="UP000773614"/>
    </source>
</evidence>
<dbReference type="InterPro" id="IPR050356">
    <property type="entry name" value="SulA_CellDiv_inhibitor"/>
</dbReference>
<evidence type="ECO:0000259" key="3">
    <source>
        <dbReference type="Pfam" id="PF00817"/>
    </source>
</evidence>
<dbReference type="InterPro" id="IPR043502">
    <property type="entry name" value="DNA/RNA_pol_sf"/>
</dbReference>
<dbReference type="PANTHER" id="PTHR35369">
    <property type="entry name" value="BLR3025 PROTEIN-RELATED"/>
    <property type="match status" value="1"/>
</dbReference>
<evidence type="ECO:0000256" key="1">
    <source>
        <dbReference type="ARBA" id="ARBA00022763"/>
    </source>
</evidence>
<gene>
    <name evidence="4" type="ORF">E4O86_15110</name>
</gene>
<evidence type="ECO:0000313" key="4">
    <source>
        <dbReference type="EMBL" id="MYZ49044.1"/>
    </source>
</evidence>
<dbReference type="PANTHER" id="PTHR35369:SF2">
    <property type="entry name" value="BLR3025 PROTEIN"/>
    <property type="match status" value="1"/>
</dbReference>
<proteinExistence type="predicted"/>
<feature type="compositionally biased region" description="Low complexity" evidence="2">
    <location>
        <begin position="1"/>
        <end position="20"/>
    </location>
</feature>
<dbReference type="AlphaFoldDB" id="A0A964T5Z7"/>
<comment type="caution">
    <text evidence="4">The sequence shown here is derived from an EMBL/GenBank/DDBJ whole genome shotgun (WGS) entry which is preliminary data.</text>
</comment>
<name>A0A964T5Z7_9HYPH</name>
<dbReference type="InterPro" id="IPR001126">
    <property type="entry name" value="UmuC"/>
</dbReference>
<dbReference type="SUPFAM" id="SSF56672">
    <property type="entry name" value="DNA/RNA polymerases"/>
    <property type="match status" value="1"/>
</dbReference>
<feature type="non-terminal residue" evidence="4">
    <location>
        <position position="293"/>
    </location>
</feature>